<dbReference type="GO" id="GO:0019265">
    <property type="term" value="P:glycine biosynthetic process, by transamination of glyoxylate"/>
    <property type="evidence" value="ECO:0007669"/>
    <property type="project" value="TreeGrafter"/>
</dbReference>
<proteinExistence type="inferred from homology"/>
<reference evidence="8" key="1">
    <citation type="submission" date="2016-10" db="EMBL/GenBank/DDBJ databases">
        <authorList>
            <person name="Varghese N."/>
            <person name="Submissions S."/>
        </authorList>
    </citation>
    <scope>NUCLEOTIDE SEQUENCE [LARGE SCALE GENOMIC DNA]</scope>
    <source>
        <strain evidence="8">JCM 18416</strain>
    </source>
</reference>
<evidence type="ECO:0000259" key="6">
    <source>
        <dbReference type="Pfam" id="PF00266"/>
    </source>
</evidence>
<dbReference type="RefSeq" id="WP_090433694.1">
    <property type="nucleotide sequence ID" value="NZ_FNJJ01000014.1"/>
</dbReference>
<dbReference type="EMBL" id="FNJJ01000014">
    <property type="protein sequence ID" value="SDQ01687.1"/>
    <property type="molecule type" value="Genomic_DNA"/>
</dbReference>
<keyword evidence="7" id="KW-0032">Aminotransferase</keyword>
<dbReference type="InterPro" id="IPR015422">
    <property type="entry name" value="PyrdxlP-dep_Trfase_small"/>
</dbReference>
<dbReference type="PIRSF" id="PIRSF000524">
    <property type="entry name" value="SPT"/>
    <property type="match status" value="1"/>
</dbReference>
<evidence type="ECO:0000256" key="3">
    <source>
        <dbReference type="ARBA" id="ARBA00022898"/>
    </source>
</evidence>
<name>A0A1H0XFG2_9GAMM</name>
<dbReference type="Pfam" id="PF00266">
    <property type="entry name" value="Aminotran_5"/>
    <property type="match status" value="1"/>
</dbReference>
<comment type="similarity">
    <text evidence="2">Belongs to the class-V pyridoxal-phosphate-dependent aminotransferase family.</text>
</comment>
<dbReference type="InterPro" id="IPR015424">
    <property type="entry name" value="PyrdxlP-dep_Trfase"/>
</dbReference>
<sequence>MSQICPDIDPDGLLEYSVVYTDRSLNHMSQSFQGVMRDISATLKQVYNAHAVAVVPGSGTYGMEAVARQLATDQKCLVLRNGWFSYRWTQIFDMGRIPAEAQVLKARPVAEGHQAAFAPAPLDEVLATIAEQKPQVVFAPHVETSSGMILPDDYLRTVSDAVHAVGGLFVLDCIASGTLWVDMQACGVDVLISAPQKGWSASPCCALVMLSEAAQARVEATQSSSFACDLKKWLQIMQAYEQGGHAYHATMPSDALARFRDAMFEAKAIGFAKVREQQQELGDRVRALLAARGFRSVAAKGFEAPGVVVCYTDDAQIKTGAKFAAVGLQIAAGVPLQCDEPADFQTFRLGLFGLDKLGNVERTVKTLEQALDRVQAG</sequence>
<keyword evidence="3 5" id="KW-0663">Pyridoxal phosphate</keyword>
<feature type="modified residue" description="N6-(pyridoxal phosphate)lysine" evidence="5">
    <location>
        <position position="197"/>
    </location>
</feature>
<keyword evidence="7" id="KW-0808">Transferase</keyword>
<evidence type="ECO:0000256" key="5">
    <source>
        <dbReference type="PIRSR" id="PIRSR000524-50"/>
    </source>
</evidence>
<keyword evidence="8" id="KW-1185">Reference proteome</keyword>
<comment type="cofactor">
    <cofactor evidence="1 5">
        <name>pyridoxal 5'-phosphate</name>
        <dbReference type="ChEBI" id="CHEBI:597326"/>
    </cofactor>
</comment>
<evidence type="ECO:0000256" key="2">
    <source>
        <dbReference type="ARBA" id="ARBA00009236"/>
    </source>
</evidence>
<dbReference type="PANTHER" id="PTHR21152">
    <property type="entry name" value="AMINOTRANSFERASE CLASS V"/>
    <property type="match status" value="1"/>
</dbReference>
<dbReference type="InterPro" id="IPR024169">
    <property type="entry name" value="SP_NH2Trfase/AEP_transaminase"/>
</dbReference>
<dbReference type="Gene3D" id="3.90.1150.10">
    <property type="entry name" value="Aspartate Aminotransferase, domain 1"/>
    <property type="match status" value="1"/>
</dbReference>
<evidence type="ECO:0000313" key="8">
    <source>
        <dbReference type="Proteomes" id="UP000199460"/>
    </source>
</evidence>
<accession>A0A1H0XFG2</accession>
<dbReference type="Proteomes" id="UP000199460">
    <property type="component" value="Unassembled WGS sequence"/>
</dbReference>
<feature type="binding site" evidence="4">
    <location>
        <position position="348"/>
    </location>
    <ligand>
        <name>substrate</name>
    </ligand>
</feature>
<dbReference type="OrthoDB" id="9766472at2"/>
<evidence type="ECO:0000256" key="1">
    <source>
        <dbReference type="ARBA" id="ARBA00001933"/>
    </source>
</evidence>
<dbReference type="InterPro" id="IPR015421">
    <property type="entry name" value="PyrdxlP-dep_Trfase_major"/>
</dbReference>
<dbReference type="InterPro" id="IPR000192">
    <property type="entry name" value="Aminotrans_V_dom"/>
</dbReference>
<evidence type="ECO:0000313" key="7">
    <source>
        <dbReference type="EMBL" id="SDQ01687.1"/>
    </source>
</evidence>
<protein>
    <submittedName>
        <fullName evidence="7">Aspartate aminotransferase</fullName>
    </submittedName>
</protein>
<dbReference type="SUPFAM" id="SSF53383">
    <property type="entry name" value="PLP-dependent transferases"/>
    <property type="match status" value="1"/>
</dbReference>
<evidence type="ECO:0000256" key="4">
    <source>
        <dbReference type="PIRSR" id="PIRSR000524-1"/>
    </source>
</evidence>
<dbReference type="Gene3D" id="3.40.640.10">
    <property type="entry name" value="Type I PLP-dependent aspartate aminotransferase-like (Major domain)"/>
    <property type="match status" value="1"/>
</dbReference>
<organism evidence="7 8">
    <name type="scientific">Ectopseudomonas guguanensis</name>
    <dbReference type="NCBI Taxonomy" id="1198456"/>
    <lineage>
        <taxon>Bacteria</taxon>
        <taxon>Pseudomonadati</taxon>
        <taxon>Pseudomonadota</taxon>
        <taxon>Gammaproteobacteria</taxon>
        <taxon>Pseudomonadales</taxon>
        <taxon>Pseudomonadaceae</taxon>
        <taxon>Ectopseudomonas</taxon>
    </lineage>
</organism>
<dbReference type="GeneID" id="300933617"/>
<feature type="domain" description="Aminotransferase class V" evidence="6">
    <location>
        <begin position="21"/>
        <end position="317"/>
    </location>
</feature>
<gene>
    <name evidence="7" type="ORF">SAMN05216213_114144</name>
</gene>
<dbReference type="PANTHER" id="PTHR21152:SF40">
    <property type="entry name" value="ALANINE--GLYOXYLATE AMINOTRANSFERASE"/>
    <property type="match status" value="1"/>
</dbReference>
<dbReference type="GO" id="GO:0004760">
    <property type="term" value="F:L-serine-pyruvate transaminase activity"/>
    <property type="evidence" value="ECO:0007669"/>
    <property type="project" value="TreeGrafter"/>
</dbReference>
<dbReference type="GO" id="GO:0008453">
    <property type="term" value="F:alanine-glyoxylate transaminase activity"/>
    <property type="evidence" value="ECO:0007669"/>
    <property type="project" value="TreeGrafter"/>
</dbReference>
<dbReference type="AlphaFoldDB" id="A0A1H0XFG2"/>